<dbReference type="InterPro" id="IPR028994">
    <property type="entry name" value="Integrin_alpha_N"/>
</dbReference>
<evidence type="ECO:0000313" key="5">
    <source>
        <dbReference type="Proteomes" id="UP000696931"/>
    </source>
</evidence>
<keyword evidence="1 2" id="KW-0732">Signal</keyword>
<dbReference type="InterPro" id="IPR026444">
    <property type="entry name" value="Secre_tail"/>
</dbReference>
<dbReference type="Proteomes" id="UP000696931">
    <property type="component" value="Unassembled WGS sequence"/>
</dbReference>
<reference evidence="4" key="1">
    <citation type="submission" date="2020-07" db="EMBL/GenBank/DDBJ databases">
        <title>Huge and variable diversity of episymbiotic CPR bacteria and DPANN archaea in groundwater ecosystems.</title>
        <authorList>
            <person name="He C.Y."/>
            <person name="Keren R."/>
            <person name="Whittaker M."/>
            <person name="Farag I.F."/>
            <person name="Doudna J."/>
            <person name="Cate J.H.D."/>
            <person name="Banfield J.F."/>
        </authorList>
    </citation>
    <scope>NUCLEOTIDE SEQUENCE</scope>
    <source>
        <strain evidence="4">NC_groundwater_1813_Pr3_B-0.1um_71_17</strain>
    </source>
</reference>
<dbReference type="NCBIfam" id="TIGR04183">
    <property type="entry name" value="Por_Secre_tail"/>
    <property type="match status" value="1"/>
</dbReference>
<sequence length="1125" mass="112596">MRRTFAILMVLFTGLPAAALASFTPGPRLDLSTGTATNGFCAVDLNRDGLTDFVTANNNAGTVSVLLALGGGRFAAKTDYVAGGGTWAIAVGDVNGDGFADAATANLSGNSCTVLLGDGLGRFPSVTSWSVPGGPAGVGIADLEHDGFADIVVANSTTSSYSVFRGGPFGVSGLRSDYACGTEPGSLALGDVNADGHPDLVLARFNGAALELRLGAGDRTFGAGTTIAVGLGPNHVFMADLNGDRRPDLVSTDYYDGALSVLFNVNGTFPFRTVVPCGNAPAGAAAGDVDGDGLPDLVSANTSGSNVSVMIGNGGGFGAKTNFTTSANNRFAGVADVDGDGWDDVVAASVGANALVALPALASARLGTPYALLSLPSPGYLATGDLNADGRPDLVVAGGNSGGFTALLSNGTKAFGARTGGSGMTTALGIGVGDLNSDGIADVAVAGIGTPSYSLGLYPGIGDGTFGARSSSVLAAGATTIAIGEVNNAVEPRMDVVVSNNSTVSVLEGVSSGLSTKTDYSCNSTPSAPAIGDVNGDGLPDVAVANMLASGTVSILYGTGFSFVPPVSLSTCSVPIGVVLFDANGDGKLDIVTASNTSAAISVHLGTGAGNFAPRVDYATGGTCWCLTSGDYNGDGRTDVAVGLQSAGFISVLLGDGAGRFSVRHDVSVGRAVVALASADFDGDGVTDLAATGVQGGANGPVYSLLSRRRVAVTAVATPAALPLGYSTRVDVTVAPRAGADTPTGTVRLYEGLTLVGTGTLANGRASVYLSVNTNGEHALTAHYTGDGDFLGARSAPLTLRTITSYAPVISSIADVRNDQGRAARLVFAASGLDYLGSATPITQYVVYRKIAAGLAARPADDVDAPGSAGGATTALLAGWDYVTAVPATMDGPYDVVVPTLADSNASGPHRATFLVRALTASATYHDSAPDSGYTVDNLPPAPPSGFAGTFAISGTSLRWNGGFEGDLWYYRLYRGATPSFTPDAASWLANTTNTSYTDAAGSPFFYKLSAVDQNGNESGFVSLQPAGTAGVEGTSLAFALEPPSPNPVRGARLAVSFALAGAGPATLELLDVSGRRVAAREVGASGAGRHTAELTAPGRLAPGLYLVRLAQGGRTLTRRVSVIE</sequence>
<dbReference type="InterPro" id="IPR032109">
    <property type="entry name" value="Big_3_5"/>
</dbReference>
<evidence type="ECO:0000313" key="4">
    <source>
        <dbReference type="EMBL" id="MBI5170500.1"/>
    </source>
</evidence>
<dbReference type="EMBL" id="JACRIW010000095">
    <property type="protein sequence ID" value="MBI5170500.1"/>
    <property type="molecule type" value="Genomic_DNA"/>
</dbReference>
<dbReference type="Gene3D" id="2.60.40.10">
    <property type="entry name" value="Immunoglobulins"/>
    <property type="match status" value="2"/>
</dbReference>
<dbReference type="Gene3D" id="2.40.128.340">
    <property type="match status" value="1"/>
</dbReference>
<feature type="signal peptide" evidence="2">
    <location>
        <begin position="1"/>
        <end position="21"/>
    </location>
</feature>
<feature type="domain" description="Bacterial Ig-like" evidence="3">
    <location>
        <begin position="717"/>
        <end position="800"/>
    </location>
</feature>
<feature type="chain" id="PRO_5036700394" evidence="2">
    <location>
        <begin position="22"/>
        <end position="1125"/>
    </location>
</feature>
<dbReference type="PANTHER" id="PTHR46580:SF2">
    <property type="entry name" value="MAM DOMAIN-CONTAINING PROTEIN"/>
    <property type="match status" value="1"/>
</dbReference>
<dbReference type="Pfam" id="PF13517">
    <property type="entry name" value="FG-GAP_3"/>
    <property type="match status" value="4"/>
</dbReference>
<dbReference type="AlphaFoldDB" id="A0A933W2W2"/>
<name>A0A933W2W2_UNCEI</name>
<evidence type="ECO:0000256" key="1">
    <source>
        <dbReference type="ARBA" id="ARBA00022729"/>
    </source>
</evidence>
<protein>
    <submittedName>
        <fullName evidence="4">VCBS repeat-containing protein</fullName>
    </submittedName>
</protein>
<organism evidence="4 5">
    <name type="scientific">Eiseniibacteriota bacterium</name>
    <dbReference type="NCBI Taxonomy" id="2212470"/>
    <lineage>
        <taxon>Bacteria</taxon>
        <taxon>Candidatus Eiseniibacteriota</taxon>
    </lineage>
</organism>
<proteinExistence type="predicted"/>
<dbReference type="Gene3D" id="2.130.10.130">
    <property type="entry name" value="Integrin alpha, N-terminal"/>
    <property type="match status" value="3"/>
</dbReference>
<gene>
    <name evidence="4" type="ORF">HZA61_13515</name>
</gene>
<comment type="caution">
    <text evidence="4">The sequence shown here is derived from an EMBL/GenBank/DDBJ whole genome shotgun (WGS) entry which is preliminary data.</text>
</comment>
<dbReference type="SUPFAM" id="SSF69318">
    <property type="entry name" value="Integrin alpha N-terminal domain"/>
    <property type="match status" value="2"/>
</dbReference>
<dbReference type="PANTHER" id="PTHR46580">
    <property type="entry name" value="SENSOR KINASE-RELATED"/>
    <property type="match status" value="1"/>
</dbReference>
<evidence type="ECO:0000256" key="2">
    <source>
        <dbReference type="SAM" id="SignalP"/>
    </source>
</evidence>
<dbReference type="InterPro" id="IPR013517">
    <property type="entry name" value="FG-GAP"/>
</dbReference>
<dbReference type="Pfam" id="PF01839">
    <property type="entry name" value="FG-GAP"/>
    <property type="match status" value="1"/>
</dbReference>
<dbReference type="Gene3D" id="2.30.30.100">
    <property type="match status" value="1"/>
</dbReference>
<dbReference type="InterPro" id="IPR013783">
    <property type="entry name" value="Ig-like_fold"/>
</dbReference>
<accession>A0A933W2W2</accession>
<dbReference type="Pfam" id="PF16640">
    <property type="entry name" value="Big_3_5"/>
    <property type="match status" value="1"/>
</dbReference>
<evidence type="ECO:0000259" key="3">
    <source>
        <dbReference type="Pfam" id="PF16640"/>
    </source>
</evidence>